<sequence>MVAIQETELKQGIFNGIARAKGRSQSILVSEVHKIEHLDPVDFFAAGREKYLGERFFWKDPEGKLVLAGLGICGQIQSDQAADRFFHVEKEWKRFMDSALIINKYQRNGMGPTLFGGFSFDPQKQGTALWSKFPEALFQIPKYMLTLSNGEMFLTTNVICTHHDDLTLFEKVSRERQEVLSKAAMKQSFAQPKLKKMVEIEPEAWKQAITHVVKDLKQSELKKVVLARELRLHFDEEVQAERVLVNLLDHQNDSFTFVLESNNDCFIGASPERLVKKEGKSLYSACLAGSIARGNTPEEDDRLGSELLSDQKNLMEHQYVVEMIKEAMEETCNEVLLPEQPVLMKMKYIQHLYTPVIGKNRAGTSILHLVNRLHPTPALGGLPKQAAIEKIREMEQLDRGLYAAPVGWMDYQGNGEFAVAIRSGLIQGKEASLFAGCGVVADSNAESEYKETSIKFRPMLTALGGKIT</sequence>
<feature type="active site" description="Proton acceptor" evidence="4">
    <location>
        <position position="223"/>
    </location>
</feature>
<dbReference type="EC" id="5.4.4.2" evidence="4"/>
<dbReference type="Pfam" id="PF00425">
    <property type="entry name" value="Chorismate_bind"/>
    <property type="match status" value="1"/>
</dbReference>
<evidence type="ECO:0000256" key="3">
    <source>
        <dbReference type="ARBA" id="ARBA00023235"/>
    </source>
</evidence>
<evidence type="ECO:0000313" key="7">
    <source>
        <dbReference type="Proteomes" id="UP000032512"/>
    </source>
</evidence>
<feature type="domain" description="Chorismate-utilising enzyme C-terminal" evidence="5">
    <location>
        <begin position="202"/>
        <end position="455"/>
    </location>
</feature>
<keyword evidence="4" id="KW-0460">Magnesium</keyword>
<dbReference type="SUPFAM" id="SSF56322">
    <property type="entry name" value="ADC synthase"/>
    <property type="match status" value="1"/>
</dbReference>
<dbReference type="UniPathway" id="UPA01057">
    <property type="reaction ID" value="UER00163"/>
</dbReference>
<evidence type="ECO:0000256" key="2">
    <source>
        <dbReference type="ARBA" id="ARBA00005297"/>
    </source>
</evidence>
<reference evidence="6 7" key="1">
    <citation type="submission" date="2015-01" db="EMBL/GenBank/DDBJ databases">
        <title>Draft genome sequences of the supercritical CO2 tolerant bacteria Bacillus subterraneus MITOT1 and Bacillus cereus MIT0214.</title>
        <authorList>
            <person name="Peet K.C."/>
            <person name="Thompson J.R."/>
        </authorList>
    </citation>
    <scope>NUCLEOTIDE SEQUENCE [LARGE SCALE GENOMIC DNA]</scope>
    <source>
        <strain evidence="6 7">MITOT1</strain>
    </source>
</reference>
<organism evidence="6 7">
    <name type="scientific">Mesobacillus subterraneus</name>
    <dbReference type="NCBI Taxonomy" id="285983"/>
    <lineage>
        <taxon>Bacteria</taxon>
        <taxon>Bacillati</taxon>
        <taxon>Bacillota</taxon>
        <taxon>Bacilli</taxon>
        <taxon>Bacillales</taxon>
        <taxon>Bacillaceae</taxon>
        <taxon>Mesobacillus</taxon>
    </lineage>
</organism>
<keyword evidence="3 4" id="KW-0413">Isomerase</keyword>
<feature type="binding site" evidence="4">
    <location>
        <position position="316"/>
    </location>
    <ligand>
        <name>Mg(2+)</name>
        <dbReference type="ChEBI" id="CHEBI:18420"/>
    </ligand>
</feature>
<feature type="binding site" evidence="4">
    <location>
        <position position="451"/>
    </location>
    <ligand>
        <name>Mg(2+)</name>
        <dbReference type="ChEBI" id="CHEBI:18420"/>
    </ligand>
</feature>
<dbReference type="AlphaFoldDB" id="A0A0D6Z8L9"/>
<dbReference type="PATRIC" id="fig|285983.3.peg.2494"/>
<protein>
    <recommendedName>
        <fullName evidence="4">Isochorismate synthase MenF</fullName>
        <ecNumber evidence="4">5.4.4.2</ecNumber>
    </recommendedName>
    <alternativeName>
        <fullName evidence="4">Isochorismate mutase</fullName>
    </alternativeName>
</protein>
<dbReference type="OrthoDB" id="9803598at2"/>
<comment type="function">
    <text evidence="4">Catalyzes the conversion of chorismate to isochorismate.</text>
</comment>
<comment type="caution">
    <text evidence="6">The sequence shown here is derived from an EMBL/GenBank/DDBJ whole genome shotgun (WGS) entry which is preliminary data.</text>
</comment>
<dbReference type="GO" id="GO:0009697">
    <property type="term" value="P:salicylic acid biosynthetic process"/>
    <property type="evidence" value="ECO:0007669"/>
    <property type="project" value="TreeGrafter"/>
</dbReference>
<dbReference type="UniPathway" id="UPA00079"/>
<dbReference type="InterPro" id="IPR015890">
    <property type="entry name" value="Chorismate_C"/>
</dbReference>
<dbReference type="PRINTS" id="PR00095">
    <property type="entry name" value="ANTSNTHASEI"/>
</dbReference>
<keyword evidence="7" id="KW-1185">Reference proteome</keyword>
<evidence type="ECO:0000256" key="4">
    <source>
        <dbReference type="HAMAP-Rule" id="MF_01935"/>
    </source>
</evidence>
<dbReference type="PANTHER" id="PTHR42839">
    <property type="entry name" value="ISOCHORISMATE SYNTHASE ENTC"/>
    <property type="match status" value="1"/>
</dbReference>
<dbReference type="InterPro" id="IPR005801">
    <property type="entry name" value="ADC_synthase"/>
</dbReference>
<evidence type="ECO:0000256" key="1">
    <source>
        <dbReference type="ARBA" id="ARBA00000799"/>
    </source>
</evidence>
<comment type="catalytic activity">
    <reaction evidence="1 4">
        <text>chorismate = isochorismate</text>
        <dbReference type="Rhea" id="RHEA:18985"/>
        <dbReference type="ChEBI" id="CHEBI:29748"/>
        <dbReference type="ChEBI" id="CHEBI:29780"/>
        <dbReference type="EC" id="5.4.4.2"/>
    </reaction>
</comment>
<accession>A0A0D6Z8L9</accession>
<dbReference type="GO" id="GO:0008909">
    <property type="term" value="F:isochorismate synthase activity"/>
    <property type="evidence" value="ECO:0007669"/>
    <property type="project" value="UniProtKB-UniRule"/>
</dbReference>
<dbReference type="HAMAP" id="MF_01935">
    <property type="entry name" value="MenF"/>
    <property type="match status" value="1"/>
</dbReference>
<evidence type="ECO:0000313" key="6">
    <source>
        <dbReference type="EMBL" id="KIY20923.1"/>
    </source>
</evidence>
<gene>
    <name evidence="4" type="primary">menF</name>
    <name evidence="6" type="ORF">UB32_16555</name>
</gene>
<dbReference type="GO" id="GO:0000287">
    <property type="term" value="F:magnesium ion binding"/>
    <property type="evidence" value="ECO:0007669"/>
    <property type="project" value="UniProtKB-UniRule"/>
</dbReference>
<dbReference type="Gene3D" id="3.60.120.10">
    <property type="entry name" value="Anthranilate synthase"/>
    <property type="match status" value="1"/>
</dbReference>
<comment type="pathway">
    <text evidence="4">Quinol/quinone metabolism; menaquinone biosynthesis.</text>
</comment>
<comment type="cofactor">
    <cofactor evidence="4">
        <name>Mg(2+)</name>
        <dbReference type="ChEBI" id="CHEBI:18420"/>
    </cofactor>
</comment>
<dbReference type="RefSeq" id="WP_044395766.1">
    <property type="nucleotide sequence ID" value="NZ_JXIQ01000149.1"/>
</dbReference>
<dbReference type="InterPro" id="IPR034681">
    <property type="entry name" value="MenF"/>
</dbReference>
<dbReference type="InterPro" id="IPR004561">
    <property type="entry name" value="IsoChor_synthase"/>
</dbReference>
<dbReference type="EMBL" id="JXIQ01000149">
    <property type="protein sequence ID" value="KIY20923.1"/>
    <property type="molecule type" value="Genomic_DNA"/>
</dbReference>
<dbReference type="InterPro" id="IPR019999">
    <property type="entry name" value="Anth_synth_I-like"/>
</dbReference>
<comment type="pathway">
    <text evidence="4">Quinol/quinone metabolism; 1,4-dihydroxy-2-naphthoate biosynthesis; 1,4-dihydroxy-2-naphthoate from chorismate: step 1/7.</text>
</comment>
<dbReference type="GO" id="GO:0009234">
    <property type="term" value="P:menaquinone biosynthetic process"/>
    <property type="evidence" value="ECO:0007669"/>
    <property type="project" value="UniProtKB-UniRule"/>
</dbReference>
<dbReference type="PANTHER" id="PTHR42839:SF1">
    <property type="entry name" value="ISOCHORISMATE SYNTHASE MENF"/>
    <property type="match status" value="1"/>
</dbReference>
<dbReference type="Proteomes" id="UP000032512">
    <property type="component" value="Unassembled WGS sequence"/>
</dbReference>
<proteinExistence type="inferred from homology"/>
<feature type="active site" description="Proton donor" evidence="4">
    <location>
        <position position="272"/>
    </location>
</feature>
<name>A0A0D6Z8L9_9BACI</name>
<comment type="similarity">
    <text evidence="2 4">Belongs to the isochorismate synthase family.</text>
</comment>
<keyword evidence="4" id="KW-0474">Menaquinone biosynthesis</keyword>
<keyword evidence="4" id="KW-0479">Metal-binding</keyword>
<evidence type="ECO:0000259" key="5">
    <source>
        <dbReference type="Pfam" id="PF00425"/>
    </source>
</evidence>
<dbReference type="NCBIfam" id="TIGR00543">
    <property type="entry name" value="isochor_syn"/>
    <property type="match status" value="1"/>
</dbReference>